<evidence type="ECO:0000259" key="2">
    <source>
        <dbReference type="PROSITE" id="PS50975"/>
    </source>
</evidence>
<dbReference type="GO" id="GO:0046872">
    <property type="term" value="F:metal ion binding"/>
    <property type="evidence" value="ECO:0007669"/>
    <property type="project" value="InterPro"/>
</dbReference>
<dbReference type="PANTHER" id="PTHR21621">
    <property type="entry name" value="RIBOSOMAL PROTEIN S6 MODIFICATION PROTEIN"/>
    <property type="match status" value="1"/>
</dbReference>
<name>A0A2N2F4G8_9BACT</name>
<dbReference type="Pfam" id="PF08443">
    <property type="entry name" value="RimK"/>
    <property type="match status" value="1"/>
</dbReference>
<accession>A0A2N2F4G8</accession>
<gene>
    <name evidence="3" type="ORF">CVU76_03595</name>
</gene>
<dbReference type="PROSITE" id="PS50975">
    <property type="entry name" value="ATP_GRASP"/>
    <property type="match status" value="1"/>
</dbReference>
<keyword evidence="1" id="KW-0547">Nucleotide-binding</keyword>
<comment type="caution">
    <text evidence="3">The sequence shown here is derived from an EMBL/GenBank/DDBJ whole genome shotgun (WGS) entry which is preliminary data.</text>
</comment>
<keyword evidence="1" id="KW-0067">ATP-binding</keyword>
<reference evidence="3 4" key="1">
    <citation type="journal article" date="2017" name="ISME J.">
        <title>Potential for microbial H2 and metal transformations associated with novel bacteria and archaea in deep terrestrial subsurface sediments.</title>
        <authorList>
            <person name="Hernsdorf A.W."/>
            <person name="Amano Y."/>
            <person name="Miyakawa K."/>
            <person name="Ise K."/>
            <person name="Suzuki Y."/>
            <person name="Anantharaman K."/>
            <person name="Probst A."/>
            <person name="Burstein D."/>
            <person name="Thomas B.C."/>
            <person name="Banfield J.F."/>
        </authorList>
    </citation>
    <scope>NUCLEOTIDE SEQUENCE [LARGE SCALE GENOMIC DNA]</scope>
    <source>
        <strain evidence="3">HGW-Dojkabacteria-1</strain>
    </source>
</reference>
<dbReference type="InterPro" id="IPR011761">
    <property type="entry name" value="ATP-grasp"/>
</dbReference>
<dbReference type="GO" id="GO:0016879">
    <property type="term" value="F:ligase activity, forming carbon-nitrogen bonds"/>
    <property type="evidence" value="ECO:0007669"/>
    <property type="project" value="TreeGrafter"/>
</dbReference>
<feature type="domain" description="ATP-grasp" evidence="2">
    <location>
        <begin position="125"/>
        <end position="316"/>
    </location>
</feature>
<dbReference type="Proteomes" id="UP000233417">
    <property type="component" value="Unassembled WGS sequence"/>
</dbReference>
<dbReference type="EMBL" id="PHAO01000001">
    <property type="protein sequence ID" value="PKN03077.1"/>
    <property type="molecule type" value="Genomic_DNA"/>
</dbReference>
<dbReference type="InterPro" id="IPR013651">
    <property type="entry name" value="ATP-grasp_RimK-type"/>
</dbReference>
<organism evidence="3 4">
    <name type="scientific">Candidatus Dojkabacteria bacterium HGW-Dojkabacteria-1</name>
    <dbReference type="NCBI Taxonomy" id="2013761"/>
    <lineage>
        <taxon>Bacteria</taxon>
        <taxon>Candidatus Dojkabacteria</taxon>
    </lineage>
</organism>
<dbReference type="SUPFAM" id="SSF56059">
    <property type="entry name" value="Glutathione synthetase ATP-binding domain-like"/>
    <property type="match status" value="1"/>
</dbReference>
<dbReference type="GO" id="GO:0005737">
    <property type="term" value="C:cytoplasm"/>
    <property type="evidence" value="ECO:0007669"/>
    <property type="project" value="TreeGrafter"/>
</dbReference>
<evidence type="ECO:0000256" key="1">
    <source>
        <dbReference type="PROSITE-ProRule" id="PRU00409"/>
    </source>
</evidence>
<proteinExistence type="predicted"/>
<dbReference type="Gene3D" id="3.30.470.20">
    <property type="entry name" value="ATP-grasp fold, B domain"/>
    <property type="match status" value="1"/>
</dbReference>
<dbReference type="PANTHER" id="PTHR21621:SF0">
    <property type="entry name" value="BETA-CITRYLGLUTAMATE SYNTHASE B-RELATED"/>
    <property type="match status" value="1"/>
</dbReference>
<protein>
    <recommendedName>
        <fullName evidence="2">ATP-grasp domain-containing protein</fullName>
    </recommendedName>
</protein>
<evidence type="ECO:0000313" key="3">
    <source>
        <dbReference type="EMBL" id="PKN03077.1"/>
    </source>
</evidence>
<dbReference type="AlphaFoldDB" id="A0A2N2F4G8"/>
<evidence type="ECO:0000313" key="4">
    <source>
        <dbReference type="Proteomes" id="UP000233417"/>
    </source>
</evidence>
<dbReference type="GO" id="GO:0005524">
    <property type="term" value="F:ATP binding"/>
    <property type="evidence" value="ECO:0007669"/>
    <property type="project" value="UniProtKB-UniRule"/>
</dbReference>
<sequence>MNYLIIDKRQRVETGNEDKIATANLRLMEELDKKGIPHSLAYNDELEFQFIDGETVIKAKGEDIRKYTHILLRGHALHNEMEYQFKRYIVDYIDEHNRKNPNEKVLIQNSEAMKRFPYYNKIALALFCSINDIPYFNTYFRTDGNYLAHRDILEAFPLIIKEYAGANRVEIIDGKEKIKKNVFKISNEDDYRQEYLKDLDHSRFFIQEFSDSGKDMRIFVKLGKVIGGWKREAVDGFMTVKDGNYTMYNEPEKEIKEFAENVAQKLSADFVAVDIMYMGDKPLLQEISYHPGFKAYETKIEGEPVNIAEAIVTAFKE</sequence>